<reference evidence="2 3" key="1">
    <citation type="submission" date="2018-04" db="EMBL/GenBank/DDBJ databases">
        <authorList>
            <person name="Vogel A."/>
        </authorList>
    </citation>
    <scope>NUCLEOTIDE SEQUENCE [LARGE SCALE GENOMIC DNA]</scope>
</reference>
<sequence>MATDAPSWADQWGAEDNPENKMEEKKKKKEAPFSAKFKAVMADTTQKSKDAASKAVRFFKSNLPSPKKKKNST</sequence>
<accession>A0A484K2V4</accession>
<dbReference type="EMBL" id="OOIL02000002">
    <property type="protein sequence ID" value="VFQ58988.1"/>
    <property type="molecule type" value="Genomic_DNA"/>
</dbReference>
<keyword evidence="3" id="KW-1185">Reference proteome</keyword>
<dbReference type="AlphaFoldDB" id="A0A484K2V4"/>
<evidence type="ECO:0000256" key="1">
    <source>
        <dbReference type="SAM" id="MobiDB-lite"/>
    </source>
</evidence>
<proteinExistence type="predicted"/>
<gene>
    <name evidence="2" type="ORF">CCAM_LOCUS764</name>
</gene>
<name>A0A484K2V4_9ASTE</name>
<dbReference type="Proteomes" id="UP000595140">
    <property type="component" value="Unassembled WGS sequence"/>
</dbReference>
<protein>
    <submittedName>
        <fullName evidence="2">Uncharacterized protein</fullName>
    </submittedName>
</protein>
<organism evidence="2 3">
    <name type="scientific">Cuscuta campestris</name>
    <dbReference type="NCBI Taxonomy" id="132261"/>
    <lineage>
        <taxon>Eukaryota</taxon>
        <taxon>Viridiplantae</taxon>
        <taxon>Streptophyta</taxon>
        <taxon>Embryophyta</taxon>
        <taxon>Tracheophyta</taxon>
        <taxon>Spermatophyta</taxon>
        <taxon>Magnoliopsida</taxon>
        <taxon>eudicotyledons</taxon>
        <taxon>Gunneridae</taxon>
        <taxon>Pentapetalae</taxon>
        <taxon>asterids</taxon>
        <taxon>lamiids</taxon>
        <taxon>Solanales</taxon>
        <taxon>Convolvulaceae</taxon>
        <taxon>Cuscuteae</taxon>
        <taxon>Cuscuta</taxon>
        <taxon>Cuscuta subgen. Grammica</taxon>
        <taxon>Cuscuta sect. Cleistogrammica</taxon>
    </lineage>
</organism>
<evidence type="ECO:0000313" key="2">
    <source>
        <dbReference type="EMBL" id="VFQ58988.1"/>
    </source>
</evidence>
<evidence type="ECO:0000313" key="3">
    <source>
        <dbReference type="Proteomes" id="UP000595140"/>
    </source>
</evidence>
<feature type="region of interest" description="Disordered" evidence="1">
    <location>
        <begin position="1"/>
        <end position="33"/>
    </location>
</feature>